<proteinExistence type="predicted"/>
<dbReference type="AlphaFoldDB" id="A0A0E9XX14"/>
<evidence type="ECO:0000313" key="1">
    <source>
        <dbReference type="EMBL" id="JAI06967.1"/>
    </source>
</evidence>
<reference evidence="1" key="2">
    <citation type="journal article" date="2015" name="Fish Shellfish Immunol.">
        <title>Early steps in the European eel (Anguilla anguilla)-Vibrio vulnificus interaction in the gills: Role of the RtxA13 toxin.</title>
        <authorList>
            <person name="Callol A."/>
            <person name="Pajuelo D."/>
            <person name="Ebbesson L."/>
            <person name="Teles M."/>
            <person name="MacKenzie S."/>
            <person name="Amaro C."/>
        </authorList>
    </citation>
    <scope>NUCLEOTIDE SEQUENCE</scope>
</reference>
<reference evidence="1" key="1">
    <citation type="submission" date="2014-11" db="EMBL/GenBank/DDBJ databases">
        <authorList>
            <person name="Amaro Gonzalez C."/>
        </authorList>
    </citation>
    <scope>NUCLEOTIDE SEQUENCE</scope>
</reference>
<accession>A0A0E9XX14</accession>
<organism evidence="1">
    <name type="scientific">Anguilla anguilla</name>
    <name type="common">European freshwater eel</name>
    <name type="synonym">Muraena anguilla</name>
    <dbReference type="NCBI Taxonomy" id="7936"/>
    <lineage>
        <taxon>Eukaryota</taxon>
        <taxon>Metazoa</taxon>
        <taxon>Chordata</taxon>
        <taxon>Craniata</taxon>
        <taxon>Vertebrata</taxon>
        <taxon>Euteleostomi</taxon>
        <taxon>Actinopterygii</taxon>
        <taxon>Neopterygii</taxon>
        <taxon>Teleostei</taxon>
        <taxon>Anguilliformes</taxon>
        <taxon>Anguillidae</taxon>
        <taxon>Anguilla</taxon>
    </lineage>
</organism>
<dbReference type="EMBL" id="GBXM01001611">
    <property type="protein sequence ID" value="JAI06967.1"/>
    <property type="molecule type" value="Transcribed_RNA"/>
</dbReference>
<sequence length="51" mass="5672">MSPQLVLKSQVQIFKNGGRYSLTIPQSTQGHTLSESFLVSVHRRSNTADLN</sequence>
<name>A0A0E9XX14_ANGAN</name>
<protein>
    <submittedName>
        <fullName evidence="1">Uncharacterized protein</fullName>
    </submittedName>
</protein>